<evidence type="ECO:0000256" key="1">
    <source>
        <dbReference type="SAM" id="MobiDB-lite"/>
    </source>
</evidence>
<dbReference type="EMBL" id="CM008050">
    <property type="protein sequence ID" value="PVH37687.1"/>
    <property type="molecule type" value="Genomic_DNA"/>
</dbReference>
<reference evidence="2" key="1">
    <citation type="submission" date="2018-04" db="EMBL/GenBank/DDBJ databases">
        <title>WGS assembly of Panicum hallii.</title>
        <authorList>
            <person name="Lovell J."/>
            <person name="Jenkins J."/>
            <person name="Lowry D."/>
            <person name="Mamidi S."/>
            <person name="Sreedasyam A."/>
            <person name="Weng X."/>
            <person name="Barry K."/>
            <person name="Bonette J."/>
            <person name="Campitelli B."/>
            <person name="Daum C."/>
            <person name="Gordon S."/>
            <person name="Gould B."/>
            <person name="Lipzen A."/>
            <person name="Macqueen A."/>
            <person name="Palacio-Mejia J."/>
            <person name="Plott C."/>
            <person name="Shakirov E."/>
            <person name="Shu S."/>
            <person name="Yoshinaga Y."/>
            <person name="Zane M."/>
            <person name="Rokhsar D."/>
            <person name="Grimwood J."/>
            <person name="Schmutz J."/>
            <person name="Juenger T."/>
        </authorList>
    </citation>
    <scope>NUCLEOTIDE SEQUENCE [LARGE SCALE GENOMIC DNA]</scope>
    <source>
        <strain evidence="2">FIL2</strain>
    </source>
</reference>
<gene>
    <name evidence="2" type="ORF">PAHAL_5G059300</name>
</gene>
<dbReference type="AlphaFoldDB" id="A0A2T8IJ46"/>
<sequence>MPEELADGMAPTAPPPRMAWLRTPRRCDLDGGLLPSDSKIDGRRGAPPEGPRTHAHGSILACTSTHTHAPAAHRSATMPPHLQVWPRHGHKMRSTSTRPPTPVAPRLHPPSHRYRSPPQVSSSSSPPSNRHPPTPLPSRPFLNRIIAETPAVNPGHLLKFPNINLSS</sequence>
<name>A0A2T8IJ46_9POAL</name>
<protein>
    <submittedName>
        <fullName evidence="2">Uncharacterized protein</fullName>
    </submittedName>
</protein>
<feature type="compositionally biased region" description="Low complexity" evidence="1">
    <location>
        <begin position="116"/>
        <end position="128"/>
    </location>
</feature>
<organism evidence="2">
    <name type="scientific">Panicum hallii</name>
    <dbReference type="NCBI Taxonomy" id="206008"/>
    <lineage>
        <taxon>Eukaryota</taxon>
        <taxon>Viridiplantae</taxon>
        <taxon>Streptophyta</taxon>
        <taxon>Embryophyta</taxon>
        <taxon>Tracheophyta</taxon>
        <taxon>Spermatophyta</taxon>
        <taxon>Magnoliopsida</taxon>
        <taxon>Liliopsida</taxon>
        <taxon>Poales</taxon>
        <taxon>Poaceae</taxon>
        <taxon>PACMAD clade</taxon>
        <taxon>Panicoideae</taxon>
        <taxon>Panicodae</taxon>
        <taxon>Paniceae</taxon>
        <taxon>Panicinae</taxon>
        <taxon>Panicum</taxon>
        <taxon>Panicum sect. Panicum</taxon>
    </lineage>
</organism>
<dbReference type="Gramene" id="PVH37687">
    <property type="protein sequence ID" value="PVH37687"/>
    <property type="gene ID" value="PAHAL_5G059300"/>
</dbReference>
<feature type="compositionally biased region" description="Pro residues" evidence="1">
    <location>
        <begin position="129"/>
        <end position="138"/>
    </location>
</feature>
<accession>A0A2T8IJ46</accession>
<proteinExistence type="predicted"/>
<feature type="region of interest" description="Disordered" evidence="1">
    <location>
        <begin position="1"/>
        <end position="141"/>
    </location>
</feature>
<evidence type="ECO:0000313" key="2">
    <source>
        <dbReference type="EMBL" id="PVH37687.1"/>
    </source>
</evidence>
<dbReference type="Proteomes" id="UP000243499">
    <property type="component" value="Chromosome 5"/>
</dbReference>